<dbReference type="EMBL" id="JPKZ01000646">
    <property type="protein sequence ID" value="KHN86079.1"/>
    <property type="molecule type" value="Genomic_DNA"/>
</dbReference>
<sequence>QKSASPLAISDSDFFSTLYSFPSILFAPHHYKHSHRTIHTERIVYLKNSKRRFCKEGDIDSKKNPTLTSTTNYTFDICSRDLLSYARLIMVFYAVVSAVKDRQQADH</sequence>
<dbReference type="Proteomes" id="UP000031036">
    <property type="component" value="Unassembled WGS sequence"/>
</dbReference>
<organism evidence="1 2">
    <name type="scientific">Toxocara canis</name>
    <name type="common">Canine roundworm</name>
    <dbReference type="NCBI Taxonomy" id="6265"/>
    <lineage>
        <taxon>Eukaryota</taxon>
        <taxon>Metazoa</taxon>
        <taxon>Ecdysozoa</taxon>
        <taxon>Nematoda</taxon>
        <taxon>Chromadorea</taxon>
        <taxon>Rhabditida</taxon>
        <taxon>Spirurina</taxon>
        <taxon>Ascaridomorpha</taxon>
        <taxon>Ascaridoidea</taxon>
        <taxon>Toxocaridae</taxon>
        <taxon>Toxocara</taxon>
    </lineage>
</organism>
<name>A0A0B2VXB7_TOXCA</name>
<proteinExistence type="predicted"/>
<feature type="non-terminal residue" evidence="1">
    <location>
        <position position="1"/>
    </location>
</feature>
<comment type="caution">
    <text evidence="1">The sequence shown here is derived from an EMBL/GenBank/DDBJ whole genome shotgun (WGS) entry which is preliminary data.</text>
</comment>
<feature type="non-terminal residue" evidence="1">
    <location>
        <position position="107"/>
    </location>
</feature>
<evidence type="ECO:0000313" key="1">
    <source>
        <dbReference type="EMBL" id="KHN86079.1"/>
    </source>
</evidence>
<accession>A0A0B2VXB7</accession>
<protein>
    <submittedName>
        <fullName evidence="1">Uncharacterized protein</fullName>
    </submittedName>
</protein>
<keyword evidence="2" id="KW-1185">Reference proteome</keyword>
<reference evidence="1 2" key="1">
    <citation type="submission" date="2014-11" db="EMBL/GenBank/DDBJ databases">
        <title>Genetic blueprint of the zoonotic pathogen Toxocara canis.</title>
        <authorList>
            <person name="Zhu X.-Q."/>
            <person name="Korhonen P.K."/>
            <person name="Cai H."/>
            <person name="Young N.D."/>
            <person name="Nejsum P."/>
            <person name="von Samson-Himmelstjerna G."/>
            <person name="Boag P.R."/>
            <person name="Tan P."/>
            <person name="Li Q."/>
            <person name="Min J."/>
            <person name="Yang Y."/>
            <person name="Wang X."/>
            <person name="Fang X."/>
            <person name="Hall R.S."/>
            <person name="Hofmann A."/>
            <person name="Sternberg P.W."/>
            <person name="Jex A.R."/>
            <person name="Gasser R.B."/>
        </authorList>
    </citation>
    <scope>NUCLEOTIDE SEQUENCE [LARGE SCALE GENOMIC DNA]</scope>
    <source>
        <strain evidence="1">PN_DK_2014</strain>
    </source>
</reference>
<gene>
    <name evidence="1" type="ORF">Tcan_00951</name>
</gene>
<dbReference type="AlphaFoldDB" id="A0A0B2VXB7"/>
<evidence type="ECO:0000313" key="2">
    <source>
        <dbReference type="Proteomes" id="UP000031036"/>
    </source>
</evidence>